<comment type="caution">
    <text evidence="1">The sequence shown here is derived from an EMBL/GenBank/DDBJ whole genome shotgun (WGS) entry which is preliminary data.</text>
</comment>
<reference evidence="1 2" key="1">
    <citation type="submission" date="2019-12" db="EMBL/GenBank/DDBJ databases">
        <title>A genome sequence resource for the geographically widespread anthracnose pathogen Colletotrichum asianum.</title>
        <authorList>
            <person name="Meng Y."/>
        </authorList>
    </citation>
    <scope>NUCLEOTIDE SEQUENCE [LARGE SCALE GENOMIC DNA]</scope>
    <source>
        <strain evidence="1 2">ICMP 18580</strain>
    </source>
</reference>
<keyword evidence="1" id="KW-0418">Kinase</keyword>
<sequence length="86" mass="9980">MDAFYEEDMKANGSWSEYERAFGTLRFKVVVPQLLDALQSNGRQIKPCLVDRDLWEENAGISLETGIITLFDASCRYHCTMVYRYC</sequence>
<keyword evidence="2" id="KW-1185">Reference proteome</keyword>
<dbReference type="GO" id="GO:0016301">
    <property type="term" value="F:kinase activity"/>
    <property type="evidence" value="ECO:0007669"/>
    <property type="project" value="UniProtKB-KW"/>
</dbReference>
<evidence type="ECO:0000313" key="1">
    <source>
        <dbReference type="EMBL" id="KAF0317026.1"/>
    </source>
</evidence>
<evidence type="ECO:0000313" key="2">
    <source>
        <dbReference type="Proteomes" id="UP000434172"/>
    </source>
</evidence>
<protein>
    <submittedName>
        <fullName evidence="1">Protein-ribulosamine 3-kinase</fullName>
    </submittedName>
</protein>
<keyword evidence="1" id="KW-0808">Transferase</keyword>
<dbReference type="AlphaFoldDB" id="A0A8H3VV26"/>
<dbReference type="Proteomes" id="UP000434172">
    <property type="component" value="Unassembled WGS sequence"/>
</dbReference>
<dbReference type="EMBL" id="WOWK01000140">
    <property type="protein sequence ID" value="KAF0317026.1"/>
    <property type="molecule type" value="Genomic_DNA"/>
</dbReference>
<organism evidence="1 2">
    <name type="scientific">Colletotrichum asianum</name>
    <dbReference type="NCBI Taxonomy" id="702518"/>
    <lineage>
        <taxon>Eukaryota</taxon>
        <taxon>Fungi</taxon>
        <taxon>Dikarya</taxon>
        <taxon>Ascomycota</taxon>
        <taxon>Pezizomycotina</taxon>
        <taxon>Sordariomycetes</taxon>
        <taxon>Hypocreomycetidae</taxon>
        <taxon>Glomerellales</taxon>
        <taxon>Glomerellaceae</taxon>
        <taxon>Colletotrichum</taxon>
        <taxon>Colletotrichum gloeosporioides species complex</taxon>
    </lineage>
</organism>
<gene>
    <name evidence="1" type="ORF">GQ607_015748</name>
</gene>
<name>A0A8H3VV26_9PEZI</name>
<proteinExistence type="predicted"/>
<dbReference type="OrthoDB" id="5772781at2759"/>
<accession>A0A8H3VV26</accession>